<dbReference type="AlphaFoldDB" id="A0A9Q5VBF5"/>
<evidence type="ECO:0000256" key="6">
    <source>
        <dbReference type="ARBA" id="ARBA00039101"/>
    </source>
</evidence>
<accession>A0A9Q5VBF5</accession>
<organism evidence="10 11">
    <name type="scientific">Piscirickettsia salmonis</name>
    <dbReference type="NCBI Taxonomy" id="1238"/>
    <lineage>
        <taxon>Bacteria</taxon>
        <taxon>Pseudomonadati</taxon>
        <taxon>Pseudomonadota</taxon>
        <taxon>Gammaproteobacteria</taxon>
        <taxon>Thiotrichales</taxon>
        <taxon>Piscirickettsiaceae</taxon>
        <taxon>Piscirickettsia</taxon>
    </lineage>
</organism>
<dbReference type="SUPFAM" id="SSF51971">
    <property type="entry name" value="Nucleotide-binding domain"/>
    <property type="match status" value="1"/>
</dbReference>
<evidence type="ECO:0000256" key="8">
    <source>
        <dbReference type="ARBA" id="ARBA00049547"/>
    </source>
</evidence>
<dbReference type="GeneID" id="66740741"/>
<dbReference type="InterPro" id="IPR006076">
    <property type="entry name" value="FAD-dep_OxRdtase"/>
</dbReference>
<evidence type="ECO:0000256" key="2">
    <source>
        <dbReference type="ARBA" id="ARBA00006730"/>
    </source>
</evidence>
<dbReference type="InterPro" id="IPR023209">
    <property type="entry name" value="DAO"/>
</dbReference>
<dbReference type="InterPro" id="IPR036188">
    <property type="entry name" value="FAD/NAD-bd_sf"/>
</dbReference>
<gene>
    <name evidence="10" type="ORF">Psal009_01556</name>
</gene>
<name>A0A9Q5VBF5_PISSA</name>
<dbReference type="GO" id="GO:0046416">
    <property type="term" value="P:D-amino acid metabolic process"/>
    <property type="evidence" value="ECO:0007669"/>
    <property type="project" value="InterPro"/>
</dbReference>
<dbReference type="PANTHER" id="PTHR11530">
    <property type="entry name" value="D-AMINO ACID OXIDASE"/>
    <property type="match status" value="1"/>
</dbReference>
<keyword evidence="3" id="KW-0285">Flavoprotein</keyword>
<keyword evidence="5" id="KW-0560">Oxidoreductase</keyword>
<evidence type="ECO:0000256" key="1">
    <source>
        <dbReference type="ARBA" id="ARBA00001974"/>
    </source>
</evidence>
<dbReference type="SUPFAM" id="SSF54373">
    <property type="entry name" value="FAD-linked reductases, C-terminal domain"/>
    <property type="match status" value="1"/>
</dbReference>
<dbReference type="Proteomes" id="UP000422232">
    <property type="component" value="Chromosome"/>
</dbReference>
<dbReference type="Gene3D" id="3.30.9.10">
    <property type="entry name" value="D-Amino Acid Oxidase, subunit A, domain 2"/>
    <property type="match status" value="1"/>
</dbReference>
<evidence type="ECO:0000259" key="9">
    <source>
        <dbReference type="Pfam" id="PF01266"/>
    </source>
</evidence>
<dbReference type="GO" id="GO:0003884">
    <property type="term" value="F:D-amino-acid oxidase activity"/>
    <property type="evidence" value="ECO:0007669"/>
    <property type="project" value="UniProtKB-EC"/>
</dbReference>
<dbReference type="PANTHER" id="PTHR11530:SF11">
    <property type="entry name" value="D-ASPARTATE OXIDASE"/>
    <property type="match status" value="1"/>
</dbReference>
<evidence type="ECO:0000313" key="10">
    <source>
        <dbReference type="EMBL" id="QGO05663.1"/>
    </source>
</evidence>
<evidence type="ECO:0000256" key="3">
    <source>
        <dbReference type="ARBA" id="ARBA00022630"/>
    </source>
</evidence>
<comment type="similarity">
    <text evidence="2">Belongs to the DAMOX/DASOX family.</text>
</comment>
<evidence type="ECO:0000256" key="7">
    <source>
        <dbReference type="ARBA" id="ARBA00039751"/>
    </source>
</evidence>
<feature type="domain" description="FAD dependent oxidoreductase" evidence="9">
    <location>
        <begin position="4"/>
        <end position="345"/>
    </location>
</feature>
<comment type="catalytic activity">
    <reaction evidence="8">
        <text>a D-alpha-amino acid + O2 + H2O = a 2-oxocarboxylate + H2O2 + NH4(+)</text>
        <dbReference type="Rhea" id="RHEA:21816"/>
        <dbReference type="ChEBI" id="CHEBI:15377"/>
        <dbReference type="ChEBI" id="CHEBI:15379"/>
        <dbReference type="ChEBI" id="CHEBI:16240"/>
        <dbReference type="ChEBI" id="CHEBI:28938"/>
        <dbReference type="ChEBI" id="CHEBI:35179"/>
        <dbReference type="ChEBI" id="CHEBI:59871"/>
        <dbReference type="EC" id="1.4.3.3"/>
    </reaction>
    <physiologicalReaction direction="left-to-right" evidence="8">
        <dbReference type="Rhea" id="RHEA:21817"/>
    </physiologicalReaction>
</comment>
<evidence type="ECO:0000256" key="4">
    <source>
        <dbReference type="ARBA" id="ARBA00022827"/>
    </source>
</evidence>
<dbReference type="GO" id="GO:0071949">
    <property type="term" value="F:FAD binding"/>
    <property type="evidence" value="ECO:0007669"/>
    <property type="project" value="InterPro"/>
</dbReference>
<evidence type="ECO:0000256" key="5">
    <source>
        <dbReference type="ARBA" id="ARBA00023002"/>
    </source>
</evidence>
<keyword evidence="11" id="KW-1185">Reference proteome</keyword>
<dbReference type="EC" id="1.4.3.3" evidence="6"/>
<dbReference type="Pfam" id="PF01266">
    <property type="entry name" value="DAO"/>
    <property type="match status" value="1"/>
</dbReference>
<dbReference type="Gene3D" id="3.50.50.60">
    <property type="entry name" value="FAD/NAD(P)-binding domain"/>
    <property type="match status" value="1"/>
</dbReference>
<protein>
    <recommendedName>
        <fullName evidence="7">D-amino-acid oxidase</fullName>
        <ecNumber evidence="6">1.4.3.3</ecNumber>
    </recommendedName>
</protein>
<dbReference type="EMBL" id="CP038908">
    <property type="protein sequence ID" value="QGO05663.1"/>
    <property type="molecule type" value="Genomic_DNA"/>
</dbReference>
<comment type="cofactor">
    <cofactor evidence="1">
        <name>FAD</name>
        <dbReference type="ChEBI" id="CHEBI:57692"/>
    </cofactor>
</comment>
<proteinExistence type="inferred from homology"/>
<sequence>MQRLAIIGAGLMGRVLALDALSAGFHVTLFDRDDTSGQKSCAYTAAGMLAPIAEVEHDDVLIYSWGIESLVRWPQILATLGNDRVWFQQQGSLIVAFAQDHQDMLHLRDCLALKLSHLKGNNHPEFEFIRQDTIALLEPELNPKLSTGLFFPGEGQVSSDDFLNASAEYLQSHENIDWQDRTEVIEFGEHWLKTAQSDAKQEYDWVIDSRGLQAKQAVNAFPGLHGVRGEVIHLQAPTVTLNRPVRLIHPRYSIYVVPRANHHYVIGASSIESEDFSPPSVQSTLELLSAAYSLHRGFAEARILETRVNCRPTLPDHLPKIIYKSGLIHVNGLYRHGYLLAPFLSAKIIEYIKGLASLK</sequence>
<evidence type="ECO:0000313" key="11">
    <source>
        <dbReference type="Proteomes" id="UP000422232"/>
    </source>
</evidence>
<reference evidence="10 11" key="1">
    <citation type="submission" date="2019-04" db="EMBL/GenBank/DDBJ databases">
        <title>Complete genome sequencing of Piscirickettsia salmonis strain Psal-009.</title>
        <authorList>
            <person name="Schober I."/>
            <person name="Bunk B."/>
            <person name="Sproer C."/>
            <person name="Carril G.P."/>
            <person name="Riedel T."/>
            <person name="Flores-Herrera P.A."/>
            <person name="Nourdin-Galindo G."/>
            <person name="Marshall S.H."/>
            <person name="Overmann J."/>
        </authorList>
    </citation>
    <scope>NUCLEOTIDE SEQUENCE [LARGE SCALE GENOMIC DNA]</scope>
    <source>
        <strain evidence="10 11">Psal-009</strain>
    </source>
</reference>
<dbReference type="RefSeq" id="WP_016211211.1">
    <property type="nucleotide sequence ID" value="NZ_CP012413.1"/>
</dbReference>
<keyword evidence="4" id="KW-0274">FAD</keyword>